<accession>A0ABD1ZWH6</accession>
<feature type="compositionally biased region" description="Basic and acidic residues" evidence="1">
    <location>
        <begin position="219"/>
        <end position="229"/>
    </location>
</feature>
<sequence>MSALARSMLSFRNKRERRTDRCFASMETAHGPIREESFHEEKSFEYFLERRTNIRFSEPIFTWPWTLPVLSGEHVRMLLDVRDYIIYCLWVGELSRLILIFMKMLITEGKRTAAWPMTMISIFSYALTVLRIARELGDFARSLLSETDGRCSMVMRYVCAPINDGTRCNAPPAMFDSRNDERSCSLSRAITKSNDYDEMENDFCAWGSLRDNIERNQHSLLSDERRDNGDGGGSRNGVNRNPKMMGREKNKNL</sequence>
<evidence type="ECO:0000313" key="3">
    <source>
        <dbReference type="Proteomes" id="UP001607302"/>
    </source>
</evidence>
<protein>
    <submittedName>
        <fullName evidence="2">Uncharacterized protein</fullName>
    </submittedName>
</protein>
<evidence type="ECO:0000313" key="2">
    <source>
        <dbReference type="EMBL" id="KAL2712725.1"/>
    </source>
</evidence>
<proteinExistence type="predicted"/>
<comment type="caution">
    <text evidence="2">The sequence shown here is derived from an EMBL/GenBank/DDBJ whole genome shotgun (WGS) entry which is preliminary data.</text>
</comment>
<reference evidence="2 3" key="1">
    <citation type="journal article" date="2024" name="Ann. Entomol. Soc. Am.">
        <title>Genomic analyses of the southern and eastern yellowjacket wasps (Hymenoptera: Vespidae) reveal evolutionary signatures of social life.</title>
        <authorList>
            <person name="Catto M.A."/>
            <person name="Caine P.B."/>
            <person name="Orr S.E."/>
            <person name="Hunt B.G."/>
            <person name="Goodisman M.A.D."/>
        </authorList>
    </citation>
    <scope>NUCLEOTIDE SEQUENCE [LARGE SCALE GENOMIC DNA]</scope>
    <source>
        <strain evidence="2">233</strain>
        <tissue evidence="2">Head and thorax</tissue>
    </source>
</reference>
<keyword evidence="3" id="KW-1185">Reference proteome</keyword>
<dbReference type="AlphaFoldDB" id="A0ABD1ZWH6"/>
<name>A0ABD1ZWH6_VESSQ</name>
<dbReference type="EMBL" id="JAUDFV010000165">
    <property type="protein sequence ID" value="KAL2712725.1"/>
    <property type="molecule type" value="Genomic_DNA"/>
</dbReference>
<organism evidence="2 3">
    <name type="scientific">Vespula squamosa</name>
    <name type="common">Southern yellow jacket</name>
    <name type="synonym">Wasp</name>
    <dbReference type="NCBI Taxonomy" id="30214"/>
    <lineage>
        <taxon>Eukaryota</taxon>
        <taxon>Metazoa</taxon>
        <taxon>Ecdysozoa</taxon>
        <taxon>Arthropoda</taxon>
        <taxon>Hexapoda</taxon>
        <taxon>Insecta</taxon>
        <taxon>Pterygota</taxon>
        <taxon>Neoptera</taxon>
        <taxon>Endopterygota</taxon>
        <taxon>Hymenoptera</taxon>
        <taxon>Apocrita</taxon>
        <taxon>Aculeata</taxon>
        <taxon>Vespoidea</taxon>
        <taxon>Vespidae</taxon>
        <taxon>Vespinae</taxon>
        <taxon>Vespula</taxon>
    </lineage>
</organism>
<gene>
    <name evidence="2" type="ORF">V1478_017680</name>
</gene>
<dbReference type="Proteomes" id="UP001607302">
    <property type="component" value="Unassembled WGS sequence"/>
</dbReference>
<evidence type="ECO:0000256" key="1">
    <source>
        <dbReference type="SAM" id="MobiDB-lite"/>
    </source>
</evidence>
<feature type="region of interest" description="Disordered" evidence="1">
    <location>
        <begin position="219"/>
        <end position="253"/>
    </location>
</feature>